<feature type="binding site" evidence="8">
    <location>
        <position position="143"/>
    </location>
    <ligand>
        <name>Mg(2+)</name>
        <dbReference type="ChEBI" id="CHEBI:18420"/>
        <label>1</label>
    </ligand>
</feature>
<reference evidence="11 12" key="1">
    <citation type="submission" date="2020-06" db="EMBL/GenBank/DDBJ databases">
        <authorList>
            <person name="Li R."/>
            <person name="Bekaert M."/>
        </authorList>
    </citation>
    <scope>NUCLEOTIDE SEQUENCE [LARGE SCALE GENOMIC DNA]</scope>
    <source>
        <strain evidence="12">wild</strain>
    </source>
</reference>
<dbReference type="GO" id="GO:0008311">
    <property type="term" value="F:double-stranded DNA 3'-5' DNA exonuclease activity"/>
    <property type="evidence" value="ECO:0007669"/>
    <property type="project" value="UniProtKB-EC"/>
</dbReference>
<dbReference type="OrthoDB" id="6073759at2759"/>
<evidence type="ECO:0000256" key="8">
    <source>
        <dbReference type="PIRSR" id="PIRSR604808-2"/>
    </source>
</evidence>
<comment type="catalytic activity">
    <reaction evidence="1">
        <text>Exonucleolytic cleavage in the 3'- to 5'-direction to yield nucleoside 5'-phosphates.</text>
        <dbReference type="EC" id="3.1.11.2"/>
    </reaction>
</comment>
<dbReference type="GO" id="GO:0046872">
    <property type="term" value="F:metal ion binding"/>
    <property type="evidence" value="ECO:0007669"/>
    <property type="project" value="UniProtKB-KW"/>
</dbReference>
<dbReference type="GO" id="GO:0003906">
    <property type="term" value="F:DNA-(apurinic or apyrimidinic site) endonuclease activity"/>
    <property type="evidence" value="ECO:0007669"/>
    <property type="project" value="TreeGrafter"/>
</dbReference>
<sequence length="394" mass="45639">MDNIVTVLSMNVRGLFSNSKKRTDVFDWAKGKNASVICFQETHSNKDIEKKWEEEWGNTCFFSHHSNKSAGVSIMFKKGLDFEVHNSIIDIDGRYIILDLSLSSQRITFVCLYGFNTDEPSFFNDIHKKIASFSNTSILLCGDWNVVQDTNIDTYNIIHNRNPNSRKRIEEIVESLELLDPWRTCYPNERKYTWRQCSPIKQSRLDFFLVTEDLFSLMKNTNIIPGYKTDHSAITFTFSASLAKRGKGYWKFNSQLLRDLDYIKKVKTCINETILEYYESGNIDDQLNVKLSCNDQVFFELLKMKIRSLSIGYSIQKAREEKAATLLLENHIQNLENCMNISPDGQIHAALNQKNNRKEEIQCCTNVIIMKMIPPDLTYDTHGRGVTARHASWL</sequence>
<evidence type="ECO:0000256" key="1">
    <source>
        <dbReference type="ARBA" id="ARBA00000493"/>
    </source>
</evidence>
<keyword evidence="5 11" id="KW-0378">Hydrolase</keyword>
<evidence type="ECO:0000256" key="7">
    <source>
        <dbReference type="PIRSR" id="PIRSR604808-1"/>
    </source>
</evidence>
<protein>
    <recommendedName>
        <fullName evidence="3">exodeoxyribonuclease III</fullName>
        <ecNumber evidence="3">3.1.11.2</ecNumber>
    </recommendedName>
</protein>
<dbReference type="SUPFAM" id="SSF56219">
    <property type="entry name" value="DNase I-like"/>
    <property type="match status" value="1"/>
</dbReference>
<feature type="binding site" evidence="8">
    <location>
        <position position="231"/>
    </location>
    <ligand>
        <name>Mg(2+)</name>
        <dbReference type="ChEBI" id="CHEBI:18420"/>
        <label>1</label>
    </ligand>
</feature>
<dbReference type="InterPro" id="IPR036691">
    <property type="entry name" value="Endo/exonu/phosph_ase_sf"/>
</dbReference>
<evidence type="ECO:0000313" key="12">
    <source>
        <dbReference type="Proteomes" id="UP000507470"/>
    </source>
</evidence>
<name>A0A6J8B8D9_MYTCO</name>
<evidence type="ECO:0000256" key="2">
    <source>
        <dbReference type="ARBA" id="ARBA00007092"/>
    </source>
</evidence>
<proteinExistence type="inferred from homology"/>
<dbReference type="InterPro" id="IPR005135">
    <property type="entry name" value="Endo/exonuclease/phosphatase"/>
</dbReference>
<evidence type="ECO:0000256" key="6">
    <source>
        <dbReference type="ARBA" id="ARBA00022842"/>
    </source>
</evidence>
<evidence type="ECO:0000256" key="5">
    <source>
        <dbReference type="ARBA" id="ARBA00022801"/>
    </source>
</evidence>
<feature type="active site" description="Proton acceptor" evidence="7">
    <location>
        <position position="231"/>
    </location>
</feature>
<dbReference type="EC" id="3.1.11.2" evidence="3"/>
<feature type="active site" description="Proton donor/acceptor" evidence="7">
    <location>
        <position position="143"/>
    </location>
</feature>
<dbReference type="Gene3D" id="3.60.10.10">
    <property type="entry name" value="Endonuclease/exonuclease/phosphatase"/>
    <property type="match status" value="1"/>
</dbReference>
<dbReference type="PANTHER" id="PTHR22748">
    <property type="entry name" value="AP ENDONUCLEASE"/>
    <property type="match status" value="1"/>
</dbReference>
<keyword evidence="6 8" id="KW-0460">Magnesium</keyword>
<accession>A0A6J8B8D9</accession>
<dbReference type="PANTHER" id="PTHR22748:SF26">
    <property type="entry name" value="ENDONUCLEASE_EXONUCLEASE_PHOSPHATASE DOMAIN-CONTAINING PROTEIN"/>
    <property type="match status" value="1"/>
</dbReference>
<feature type="binding site" evidence="8">
    <location>
        <position position="11"/>
    </location>
    <ligand>
        <name>Mg(2+)</name>
        <dbReference type="ChEBI" id="CHEBI:18420"/>
        <label>1</label>
    </ligand>
</feature>
<keyword evidence="4 8" id="KW-0479">Metal-binding</keyword>
<feature type="binding site" evidence="8">
    <location>
        <position position="230"/>
    </location>
    <ligand>
        <name>Mg(2+)</name>
        <dbReference type="ChEBI" id="CHEBI:18420"/>
        <label>1</label>
    </ligand>
</feature>
<comment type="similarity">
    <text evidence="2">Belongs to the DNA repair enzymes AP/ExoA family.</text>
</comment>
<comment type="cofactor">
    <cofactor evidence="8">
        <name>Mg(2+)</name>
        <dbReference type="ChEBI" id="CHEBI:18420"/>
    </cofactor>
    <cofactor evidence="8">
        <name>Mn(2+)</name>
        <dbReference type="ChEBI" id="CHEBI:29035"/>
    </cofactor>
    <text evidence="8">Probably binds two magnesium or manganese ions per subunit.</text>
</comment>
<dbReference type="GO" id="GO:0005634">
    <property type="term" value="C:nucleus"/>
    <property type="evidence" value="ECO:0007669"/>
    <property type="project" value="TreeGrafter"/>
</dbReference>
<dbReference type="GO" id="GO:0006284">
    <property type="term" value="P:base-excision repair"/>
    <property type="evidence" value="ECO:0007669"/>
    <property type="project" value="TreeGrafter"/>
</dbReference>
<feature type="site" description="Interaction with DNA substrate" evidence="9">
    <location>
        <position position="231"/>
    </location>
</feature>
<evidence type="ECO:0000313" key="11">
    <source>
        <dbReference type="EMBL" id="CAC5378267.1"/>
    </source>
</evidence>
<organism evidence="11 12">
    <name type="scientific">Mytilus coruscus</name>
    <name type="common">Sea mussel</name>
    <dbReference type="NCBI Taxonomy" id="42192"/>
    <lineage>
        <taxon>Eukaryota</taxon>
        <taxon>Metazoa</taxon>
        <taxon>Spiralia</taxon>
        <taxon>Lophotrochozoa</taxon>
        <taxon>Mollusca</taxon>
        <taxon>Bivalvia</taxon>
        <taxon>Autobranchia</taxon>
        <taxon>Pteriomorphia</taxon>
        <taxon>Mytilida</taxon>
        <taxon>Mytiloidea</taxon>
        <taxon>Mytilidae</taxon>
        <taxon>Mytilinae</taxon>
        <taxon>Mytilus</taxon>
    </lineage>
</organism>
<keyword evidence="12" id="KW-1185">Reference proteome</keyword>
<feature type="site" description="Important for catalytic activity" evidence="9">
    <location>
        <position position="206"/>
    </location>
</feature>
<evidence type="ECO:0000256" key="3">
    <source>
        <dbReference type="ARBA" id="ARBA00012115"/>
    </source>
</evidence>
<dbReference type="GO" id="GO:0008081">
    <property type="term" value="F:phosphoric diester hydrolase activity"/>
    <property type="evidence" value="ECO:0007669"/>
    <property type="project" value="TreeGrafter"/>
</dbReference>
<evidence type="ECO:0000259" key="10">
    <source>
        <dbReference type="Pfam" id="PF03372"/>
    </source>
</evidence>
<dbReference type="InterPro" id="IPR004808">
    <property type="entry name" value="AP_endonuc_1"/>
</dbReference>
<feature type="binding site" evidence="8">
    <location>
        <position position="41"/>
    </location>
    <ligand>
        <name>Mg(2+)</name>
        <dbReference type="ChEBI" id="CHEBI:18420"/>
        <label>1</label>
    </ligand>
</feature>
<dbReference type="EMBL" id="CACVKT020002532">
    <property type="protein sequence ID" value="CAC5378267.1"/>
    <property type="molecule type" value="Genomic_DNA"/>
</dbReference>
<gene>
    <name evidence="11" type="ORF">MCOR_14481</name>
</gene>
<dbReference type="CDD" id="cd09076">
    <property type="entry name" value="L1-EN"/>
    <property type="match status" value="1"/>
</dbReference>
<feature type="active site" evidence="7">
    <location>
        <position position="113"/>
    </location>
</feature>
<dbReference type="Proteomes" id="UP000507470">
    <property type="component" value="Unassembled WGS sequence"/>
</dbReference>
<evidence type="ECO:0000256" key="9">
    <source>
        <dbReference type="PIRSR" id="PIRSR604808-3"/>
    </source>
</evidence>
<feature type="domain" description="Endonuclease/exonuclease/phosphatase" evidence="10">
    <location>
        <begin position="8"/>
        <end position="231"/>
    </location>
</feature>
<feature type="site" description="Transition state stabilizer" evidence="9">
    <location>
        <position position="145"/>
    </location>
</feature>
<evidence type="ECO:0000256" key="4">
    <source>
        <dbReference type="ARBA" id="ARBA00022723"/>
    </source>
</evidence>
<dbReference type="AlphaFoldDB" id="A0A6J8B8D9"/>
<keyword evidence="8" id="KW-0464">Manganese</keyword>
<feature type="binding site" evidence="8">
    <location>
        <position position="145"/>
    </location>
    <ligand>
        <name>Mg(2+)</name>
        <dbReference type="ChEBI" id="CHEBI:18420"/>
        <label>1</label>
    </ligand>
</feature>
<dbReference type="Pfam" id="PF03372">
    <property type="entry name" value="Exo_endo_phos"/>
    <property type="match status" value="1"/>
</dbReference>